<dbReference type="EMBL" id="CABWKQ010000058">
    <property type="protein sequence ID" value="VWX38694.1"/>
    <property type="molecule type" value="Genomic_DNA"/>
</dbReference>
<evidence type="ECO:0000256" key="1">
    <source>
        <dbReference type="SAM" id="Phobius"/>
    </source>
</evidence>
<organism evidence="2 3">
    <name type="scientific">Exiguobacterium oxidotolerans</name>
    <dbReference type="NCBI Taxonomy" id="223958"/>
    <lineage>
        <taxon>Bacteria</taxon>
        <taxon>Bacillati</taxon>
        <taxon>Bacillota</taxon>
        <taxon>Bacilli</taxon>
        <taxon>Bacillales</taxon>
        <taxon>Bacillales Family XII. Incertae Sedis</taxon>
        <taxon>Exiguobacterium</taxon>
    </lineage>
</organism>
<keyword evidence="1" id="KW-0812">Transmembrane</keyword>
<proteinExistence type="predicted"/>
<keyword evidence="1" id="KW-0472">Membrane</keyword>
<protein>
    <submittedName>
        <fullName evidence="2">Uncharacterized protein</fullName>
    </submittedName>
</protein>
<keyword evidence="1" id="KW-1133">Transmembrane helix</keyword>
<reference evidence="2 3" key="1">
    <citation type="submission" date="2019-10" db="EMBL/GenBank/DDBJ databases">
        <authorList>
            <person name="Karimi E."/>
        </authorList>
    </citation>
    <scope>NUCLEOTIDE SEQUENCE [LARGE SCALE GENOMIC DNA]</scope>
    <source>
        <strain evidence="2">Exiguobacterium sp. 9Y</strain>
    </source>
</reference>
<gene>
    <name evidence="2" type="ORF">EXIGUO9Y_80022</name>
</gene>
<evidence type="ECO:0000313" key="3">
    <source>
        <dbReference type="Proteomes" id="UP000439752"/>
    </source>
</evidence>
<keyword evidence="3" id="KW-1185">Reference proteome</keyword>
<dbReference type="AlphaFoldDB" id="A0A653IHC4"/>
<dbReference type="RefSeq" id="WP_159172552.1">
    <property type="nucleotide sequence ID" value="NZ_LR732308.1"/>
</dbReference>
<evidence type="ECO:0000313" key="2">
    <source>
        <dbReference type="EMBL" id="VWX38694.1"/>
    </source>
</evidence>
<feature type="transmembrane region" description="Helical" evidence="1">
    <location>
        <begin position="32"/>
        <end position="49"/>
    </location>
</feature>
<accession>A0A653IHC4</accession>
<name>A0A653IHC4_9BACL</name>
<sequence length="59" mass="6964">MSTKLAFILCLMLVAGFRIIHLFDLHYLIQQLYGVFYIFSTGIIVFTIWKQKKAKRVQP</sequence>
<dbReference type="Proteomes" id="UP000439752">
    <property type="component" value="Unassembled WGS sequence"/>
</dbReference>